<dbReference type="RefSeq" id="XP_002138696.2">
    <property type="nucleotide sequence ID" value="XM_002138660.3"/>
</dbReference>
<evidence type="ECO:0000313" key="3">
    <source>
        <dbReference type="RefSeq" id="XP_002138696.2"/>
    </source>
</evidence>
<sequence length="264" mass="30896">MQERRRRLRAYRKSRRKFSCTVYGITLAWLVLALTQWLAVCLLKDFRDNVNKYYWISLIFFISAMLLFSMFIFIKSLRFVLCLNWLLSLLIVEFLIIGLFALSAQTDWKNLIAWFLICALLTYLFILIGSILPQDLTLNVVILFVVAFLILSITVFMSMMHKIMNMSYSFYAYMVCIGLIVLMFVMYHAQTINGGRFAEMRLRDYLLASLILFNDFIIIYMLTIYPQVINSKKSTPSNTTVSYHSKDSSYEDSTTTTELVVNWG</sequence>
<feature type="transmembrane region" description="Helical" evidence="1">
    <location>
        <begin position="20"/>
        <end position="40"/>
    </location>
</feature>
<feature type="transmembrane region" description="Helical" evidence="1">
    <location>
        <begin position="85"/>
        <end position="105"/>
    </location>
</feature>
<feature type="transmembrane region" description="Helical" evidence="1">
    <location>
        <begin position="136"/>
        <end position="158"/>
    </location>
</feature>
<name>A0A6I8V4K1_DROPS</name>
<protein>
    <submittedName>
        <fullName evidence="3">Uncharacterized protein isoform X1</fullName>
    </submittedName>
</protein>
<dbReference type="AlphaFoldDB" id="A0A6I8V4K1"/>
<keyword evidence="1" id="KW-0472">Membrane</keyword>
<dbReference type="KEGG" id="dpo:6898691"/>
<keyword evidence="1" id="KW-0812">Transmembrane</keyword>
<keyword evidence="1" id="KW-1133">Transmembrane helix</keyword>
<feature type="transmembrane region" description="Helical" evidence="1">
    <location>
        <begin position="170"/>
        <end position="189"/>
    </location>
</feature>
<dbReference type="Proteomes" id="UP000001819">
    <property type="component" value="Chromosome 3"/>
</dbReference>
<feature type="transmembrane region" description="Helical" evidence="1">
    <location>
        <begin position="52"/>
        <end position="73"/>
    </location>
</feature>
<reference evidence="3" key="2">
    <citation type="submission" date="2025-08" db="UniProtKB">
        <authorList>
            <consortium name="RefSeq"/>
        </authorList>
    </citation>
    <scope>IDENTIFICATION</scope>
    <source>
        <strain evidence="3">MV-25-SWS-2005</strain>
        <tissue evidence="3">Whole body</tissue>
    </source>
</reference>
<dbReference type="InParanoid" id="A0A6I8V4K1"/>
<dbReference type="ExpressionAtlas" id="A0A6I8V4K1">
    <property type="expression patterns" value="baseline"/>
</dbReference>
<keyword evidence="2" id="KW-1185">Reference proteome</keyword>
<accession>A0A6I8V4K1</accession>
<gene>
    <name evidence="3" type="primary">LOC6898691</name>
</gene>
<reference evidence="2" key="1">
    <citation type="submission" date="2024-06" db="UniProtKB">
        <authorList>
            <consortium name="RefSeq"/>
        </authorList>
    </citation>
    <scope>NUCLEOTIDE SEQUENCE [LARGE SCALE GENOMIC DNA]</scope>
    <source>
        <strain evidence="2">MV2-25</strain>
    </source>
</reference>
<evidence type="ECO:0000256" key="1">
    <source>
        <dbReference type="SAM" id="Phobius"/>
    </source>
</evidence>
<organism evidence="2 3">
    <name type="scientific">Drosophila pseudoobscura pseudoobscura</name>
    <name type="common">Fruit fly</name>
    <dbReference type="NCBI Taxonomy" id="46245"/>
    <lineage>
        <taxon>Eukaryota</taxon>
        <taxon>Metazoa</taxon>
        <taxon>Ecdysozoa</taxon>
        <taxon>Arthropoda</taxon>
        <taxon>Hexapoda</taxon>
        <taxon>Insecta</taxon>
        <taxon>Pterygota</taxon>
        <taxon>Neoptera</taxon>
        <taxon>Endopterygota</taxon>
        <taxon>Diptera</taxon>
        <taxon>Brachycera</taxon>
        <taxon>Muscomorpha</taxon>
        <taxon>Ephydroidea</taxon>
        <taxon>Drosophilidae</taxon>
        <taxon>Drosophila</taxon>
        <taxon>Sophophora</taxon>
    </lineage>
</organism>
<feature type="transmembrane region" description="Helical" evidence="1">
    <location>
        <begin position="205"/>
        <end position="225"/>
    </location>
</feature>
<proteinExistence type="predicted"/>
<feature type="transmembrane region" description="Helical" evidence="1">
    <location>
        <begin position="111"/>
        <end position="129"/>
    </location>
</feature>
<evidence type="ECO:0000313" key="2">
    <source>
        <dbReference type="Proteomes" id="UP000001819"/>
    </source>
</evidence>